<dbReference type="GO" id="GO:0005524">
    <property type="term" value="F:ATP binding"/>
    <property type="evidence" value="ECO:0007669"/>
    <property type="project" value="UniProtKB-UniRule"/>
</dbReference>
<dbReference type="EC" id="2.7.11.1" evidence="2"/>
<dbReference type="InterPro" id="IPR011009">
    <property type="entry name" value="Kinase-like_dom_sf"/>
</dbReference>
<evidence type="ECO:0000256" key="12">
    <source>
        <dbReference type="PROSITE-ProRule" id="PRU10141"/>
    </source>
</evidence>
<keyword evidence="10 14" id="KW-1133">Transmembrane helix</keyword>
<evidence type="ECO:0000313" key="17">
    <source>
        <dbReference type="Proteomes" id="UP000193928"/>
    </source>
</evidence>
<name>A0A1X1VIF7_MYCGO</name>
<evidence type="ECO:0000256" key="5">
    <source>
        <dbReference type="ARBA" id="ARBA00022679"/>
    </source>
</evidence>
<feature type="region of interest" description="Disordered" evidence="13">
    <location>
        <begin position="334"/>
        <end position="385"/>
    </location>
</feature>
<evidence type="ECO:0000256" key="13">
    <source>
        <dbReference type="SAM" id="MobiDB-lite"/>
    </source>
</evidence>
<dbReference type="PROSITE" id="PS50011">
    <property type="entry name" value="PROTEIN_KINASE_DOM"/>
    <property type="match status" value="1"/>
</dbReference>
<evidence type="ECO:0000313" key="16">
    <source>
        <dbReference type="EMBL" id="ORV68769.1"/>
    </source>
</evidence>
<dbReference type="Gene3D" id="3.30.200.20">
    <property type="entry name" value="Phosphorylase Kinase, domain 1"/>
    <property type="match status" value="1"/>
</dbReference>
<dbReference type="SMART" id="SM00220">
    <property type="entry name" value="S_TKc"/>
    <property type="match status" value="1"/>
</dbReference>
<dbReference type="SUPFAM" id="SSF56112">
    <property type="entry name" value="Protein kinase-like (PK-like)"/>
    <property type="match status" value="1"/>
</dbReference>
<dbReference type="OrthoDB" id="9762169at2"/>
<evidence type="ECO:0000256" key="1">
    <source>
        <dbReference type="ARBA" id="ARBA00004162"/>
    </source>
</evidence>
<evidence type="ECO:0000259" key="15">
    <source>
        <dbReference type="PROSITE" id="PS50011"/>
    </source>
</evidence>
<dbReference type="GO" id="GO:0080090">
    <property type="term" value="P:regulation of primary metabolic process"/>
    <property type="evidence" value="ECO:0007669"/>
    <property type="project" value="UniProtKB-ARBA"/>
</dbReference>
<dbReference type="CDD" id="cd14014">
    <property type="entry name" value="STKc_PknB_like"/>
    <property type="match status" value="1"/>
</dbReference>
<evidence type="ECO:0000256" key="8">
    <source>
        <dbReference type="ARBA" id="ARBA00022777"/>
    </source>
</evidence>
<evidence type="ECO:0000256" key="4">
    <source>
        <dbReference type="ARBA" id="ARBA00022527"/>
    </source>
</evidence>
<feature type="binding site" evidence="12">
    <location>
        <position position="38"/>
    </location>
    <ligand>
        <name>ATP</name>
        <dbReference type="ChEBI" id="CHEBI:30616"/>
    </ligand>
</feature>
<organism evidence="16 17">
    <name type="scientific">Mycobacterium gordonae</name>
    <dbReference type="NCBI Taxonomy" id="1778"/>
    <lineage>
        <taxon>Bacteria</taxon>
        <taxon>Bacillati</taxon>
        <taxon>Actinomycetota</taxon>
        <taxon>Actinomycetes</taxon>
        <taxon>Mycobacteriales</taxon>
        <taxon>Mycobacteriaceae</taxon>
        <taxon>Mycobacterium</taxon>
    </lineage>
</organism>
<proteinExistence type="predicted"/>
<dbReference type="PROSITE" id="PS00108">
    <property type="entry name" value="PROTEIN_KINASE_ST"/>
    <property type="match status" value="1"/>
</dbReference>
<dbReference type="GO" id="GO:0005886">
    <property type="term" value="C:plasma membrane"/>
    <property type="evidence" value="ECO:0007669"/>
    <property type="project" value="UniProtKB-SubCell"/>
</dbReference>
<feature type="region of interest" description="Disordered" evidence="13">
    <location>
        <begin position="275"/>
        <end position="301"/>
    </location>
</feature>
<comment type="subcellular location">
    <subcellularLocation>
        <location evidence="1">Cell membrane</location>
        <topology evidence="1">Single-pass membrane protein</topology>
    </subcellularLocation>
</comment>
<keyword evidence="17" id="KW-1185">Reference proteome</keyword>
<keyword evidence="3" id="KW-1003">Cell membrane</keyword>
<keyword evidence="7 12" id="KW-0547">Nucleotide-binding</keyword>
<evidence type="ECO:0000256" key="2">
    <source>
        <dbReference type="ARBA" id="ARBA00012513"/>
    </source>
</evidence>
<evidence type="ECO:0000256" key="7">
    <source>
        <dbReference type="ARBA" id="ARBA00022741"/>
    </source>
</evidence>
<keyword evidence="11 14" id="KW-0472">Membrane</keyword>
<dbReference type="Proteomes" id="UP000193928">
    <property type="component" value="Unassembled WGS sequence"/>
</dbReference>
<dbReference type="PANTHER" id="PTHR43289:SF6">
    <property type="entry name" value="SERINE_THREONINE-PROTEIN KINASE NEKL-3"/>
    <property type="match status" value="1"/>
</dbReference>
<evidence type="ECO:0000256" key="14">
    <source>
        <dbReference type="SAM" id="Phobius"/>
    </source>
</evidence>
<keyword evidence="6 14" id="KW-0812">Transmembrane</keyword>
<dbReference type="AlphaFoldDB" id="A0A1X1VIF7"/>
<keyword evidence="5" id="KW-0808">Transferase</keyword>
<evidence type="ECO:0000256" key="11">
    <source>
        <dbReference type="ARBA" id="ARBA00023136"/>
    </source>
</evidence>
<dbReference type="GO" id="GO:0004674">
    <property type="term" value="F:protein serine/threonine kinase activity"/>
    <property type="evidence" value="ECO:0007669"/>
    <property type="project" value="UniProtKB-KW"/>
</dbReference>
<feature type="compositionally biased region" description="Low complexity" evidence="13">
    <location>
        <begin position="373"/>
        <end position="385"/>
    </location>
</feature>
<dbReference type="InterPro" id="IPR000719">
    <property type="entry name" value="Prot_kinase_dom"/>
</dbReference>
<keyword evidence="8" id="KW-0418">Kinase</keyword>
<dbReference type="InterPro" id="IPR017441">
    <property type="entry name" value="Protein_kinase_ATP_BS"/>
</dbReference>
<feature type="compositionally biased region" description="Low complexity" evidence="13">
    <location>
        <begin position="341"/>
        <end position="362"/>
    </location>
</feature>
<dbReference type="InterPro" id="IPR008271">
    <property type="entry name" value="Ser/Thr_kinase_AS"/>
</dbReference>
<dbReference type="FunFam" id="3.30.200.20:FF:000348">
    <property type="entry name" value="Serine/threonine protein kinase"/>
    <property type="match status" value="1"/>
</dbReference>
<accession>A0A1X1VIF7</accession>
<gene>
    <name evidence="16" type="ORF">AWC08_07065</name>
</gene>
<reference evidence="16 17" key="1">
    <citation type="submission" date="2016-01" db="EMBL/GenBank/DDBJ databases">
        <title>The new phylogeny of the genus Mycobacterium.</title>
        <authorList>
            <person name="Tarcisio F."/>
            <person name="Conor M."/>
            <person name="Antonella G."/>
            <person name="Elisabetta G."/>
            <person name="Giulia F.S."/>
            <person name="Sara T."/>
            <person name="Anna F."/>
            <person name="Clotilde B."/>
            <person name="Roberto B."/>
            <person name="Veronica D.S."/>
            <person name="Fabio R."/>
            <person name="Monica P."/>
            <person name="Olivier J."/>
            <person name="Enrico T."/>
            <person name="Nicola S."/>
        </authorList>
    </citation>
    <scope>NUCLEOTIDE SEQUENCE [LARGE SCALE GENOMIC DNA]</scope>
    <source>
        <strain evidence="16 17">DSM 44160</strain>
    </source>
</reference>
<dbReference type="Pfam" id="PF00069">
    <property type="entry name" value="Pkinase"/>
    <property type="match status" value="1"/>
</dbReference>
<evidence type="ECO:0000256" key="9">
    <source>
        <dbReference type="ARBA" id="ARBA00022840"/>
    </source>
</evidence>
<dbReference type="PANTHER" id="PTHR43289">
    <property type="entry name" value="MITOGEN-ACTIVATED PROTEIN KINASE KINASE KINASE 20-RELATED"/>
    <property type="match status" value="1"/>
</dbReference>
<feature type="transmembrane region" description="Helical" evidence="14">
    <location>
        <begin position="309"/>
        <end position="331"/>
    </location>
</feature>
<evidence type="ECO:0000256" key="6">
    <source>
        <dbReference type="ARBA" id="ARBA00022692"/>
    </source>
</evidence>
<dbReference type="PROSITE" id="PS00107">
    <property type="entry name" value="PROTEIN_KINASE_ATP"/>
    <property type="match status" value="1"/>
</dbReference>
<comment type="caution">
    <text evidence="16">The sequence shown here is derived from an EMBL/GenBank/DDBJ whole genome shotgun (WGS) entry which is preliminary data.</text>
</comment>
<protein>
    <recommendedName>
        <fullName evidence="2">non-specific serine/threonine protein kinase</fullName>
        <ecNumber evidence="2">2.7.11.1</ecNumber>
    </recommendedName>
</protein>
<keyword evidence="4" id="KW-0723">Serine/threonine-protein kinase</keyword>
<dbReference type="Gene3D" id="1.10.510.10">
    <property type="entry name" value="Transferase(Phosphotransferase) domain 1"/>
    <property type="match status" value="1"/>
</dbReference>
<dbReference type="FunFam" id="1.10.510.10:FF:000021">
    <property type="entry name" value="Serine/threonine protein kinase"/>
    <property type="match status" value="1"/>
</dbReference>
<feature type="domain" description="Protein kinase" evidence="15">
    <location>
        <begin position="9"/>
        <end position="270"/>
    </location>
</feature>
<sequence length="385" mass="40768">MAESSFGRYQLQGLLGRGGMGQVYRAYDTQTDRIVAIKLLPPSLAEDKEFEHRFRREARTAASLNDPHVVPIHSFGEIDGQLYVDMRLVEGRDLGKFIAENGGRLSPAQTVAIIEQTAAALDSAHQVGLVHRDVKPSNILVANARDFVYLIDFGIARATTDTALTQTGMTMGTLAYLAPERFRGITDPRADVYALACTLYECLTGARPYPGDSFEEQVSGHLHAPPPRPTAVRHDVPPAFDAVVARGMAKDPDARYQTVTELADAARAALGAAGIALPPPPPAEAHTGLAPSHAPADVPASKEGSSRAMLVWTVAGSGLALLLVAALVAFFSATDDGGSNTPTTRTSTSATSRAPETTTDTTDVSDKTGVEQTETTETTTESGSP</sequence>
<evidence type="ECO:0000256" key="10">
    <source>
        <dbReference type="ARBA" id="ARBA00022989"/>
    </source>
</evidence>
<keyword evidence="9 12" id="KW-0067">ATP-binding</keyword>
<evidence type="ECO:0000256" key="3">
    <source>
        <dbReference type="ARBA" id="ARBA00022475"/>
    </source>
</evidence>
<dbReference type="EMBL" id="LQOY01000238">
    <property type="protein sequence ID" value="ORV68769.1"/>
    <property type="molecule type" value="Genomic_DNA"/>
</dbReference>